<reference evidence="1 2" key="1">
    <citation type="journal article" date="2022" name="DNA Res.">
        <title>Chromosomal-level genome assembly of the orchid tree Bauhinia variegata (Leguminosae; Cercidoideae) supports the allotetraploid origin hypothesis of Bauhinia.</title>
        <authorList>
            <person name="Zhong Y."/>
            <person name="Chen Y."/>
            <person name="Zheng D."/>
            <person name="Pang J."/>
            <person name="Liu Y."/>
            <person name="Luo S."/>
            <person name="Meng S."/>
            <person name="Qian L."/>
            <person name="Wei D."/>
            <person name="Dai S."/>
            <person name="Zhou R."/>
        </authorList>
    </citation>
    <scope>NUCLEOTIDE SEQUENCE [LARGE SCALE GENOMIC DNA]</scope>
    <source>
        <strain evidence="1">BV-YZ2020</strain>
    </source>
</reference>
<keyword evidence="2" id="KW-1185">Reference proteome</keyword>
<protein>
    <submittedName>
        <fullName evidence="1">Uncharacterized protein</fullName>
    </submittedName>
</protein>
<dbReference type="Proteomes" id="UP000828941">
    <property type="component" value="Chromosome 1"/>
</dbReference>
<accession>A0ACB9Q9F6</accession>
<evidence type="ECO:0000313" key="1">
    <source>
        <dbReference type="EMBL" id="KAI4357270.1"/>
    </source>
</evidence>
<evidence type="ECO:0000313" key="2">
    <source>
        <dbReference type="Proteomes" id="UP000828941"/>
    </source>
</evidence>
<name>A0ACB9Q9F6_BAUVA</name>
<organism evidence="1 2">
    <name type="scientific">Bauhinia variegata</name>
    <name type="common">Purple orchid tree</name>
    <name type="synonym">Phanera variegata</name>
    <dbReference type="NCBI Taxonomy" id="167791"/>
    <lineage>
        <taxon>Eukaryota</taxon>
        <taxon>Viridiplantae</taxon>
        <taxon>Streptophyta</taxon>
        <taxon>Embryophyta</taxon>
        <taxon>Tracheophyta</taxon>
        <taxon>Spermatophyta</taxon>
        <taxon>Magnoliopsida</taxon>
        <taxon>eudicotyledons</taxon>
        <taxon>Gunneridae</taxon>
        <taxon>Pentapetalae</taxon>
        <taxon>rosids</taxon>
        <taxon>fabids</taxon>
        <taxon>Fabales</taxon>
        <taxon>Fabaceae</taxon>
        <taxon>Cercidoideae</taxon>
        <taxon>Cercideae</taxon>
        <taxon>Bauhiniinae</taxon>
        <taxon>Bauhinia</taxon>
    </lineage>
</organism>
<comment type="caution">
    <text evidence="1">The sequence shown here is derived from an EMBL/GenBank/DDBJ whole genome shotgun (WGS) entry which is preliminary data.</text>
</comment>
<sequence length="2851" mass="324856">MEEHRRSNQKRVTNTDFGFTDIIFSWSIENIFNEDLYKNKVKKIELSFSSVLHYFTSYMYPLLEETRVRLSSSMEILSSAPFAEVTALVDAKPYRAGFYHVKVESWRNRFTDHGKEPYKTLPGDVLVLADGKPETVDDLQRVGRFWTFVSVSNITEDDNTSGYFKIKGPKDIDLDEVSKKSLYVIFLTNIAPSRRIWNYLHMSGSSELIEKILCTDGVVEESCDYCSAETGIVTDKYSSSNFNESQINAILACLSGIQCNHKPTVNLVWGPPGTGKTKTLSALLFSLMKMKCTVLVCTPTNVAIKEIASRVLSMVRESFESGSDALFCPLGDMLLFGNKERLKAGASIEDIYLDYRVKQLTECFAPVTGWRSCFASMIDLLEDCVSHYHVYVENKLAKKEEDLDKNRETRGMDNSILNKKKPKSFLVFLRERFISAKVPLRNCISILCTHVARSYILEHNYQNMVCLIEILDSIEALLFENDILHEGIEEFFSLLKVLENSALSFTGTAGKLYNKKTECVSVLKVLKESLGKLDLPTSYVRIKEFCFRSCSLMFSTAYSSYMLHSIKMQPPSILVIDEAAQLKECESVIPLLLQGVNHAILVGDDRQLPATVESNVSSDAGFGRSLFERLSTLGHSKHLLNIQYRMHPSISSFPNSYFYFNEIHDASNVKRKNYAKQYLPGPMFGTYSFLNVIGGREEFDNIGRSRKNMVEVAVVDKILKNLHKVWHGSNEKLSIGIISPYAAQLVAIQEKIGHKYDRLNGFDVNVKTIDGFQGGEQDIIILSTVRTNYHSSLEFISSPQRTNVALTRARYCLWILGDSKTLTSQEGVWKSLVHNAKNRQCFFNADEDKDLAKAILDVKKGLDQFDDMLNPDSAIFRNAKWKVLFSDNFLKSFKMLHSQHIKKSVISLLLRLSTGWRPKRRNIDSLRVGSSEILKQVKVEGLYVICGTDIEKESRYTQILKIWDVLPLEEIPKLVKLLDGIFGRFTDDFISRCMEKCLEGNLEVPMSWEKSTDIVQYKDIDDIHNEGNLNSRASDGRSYVENSKVGESLLLLKFYSLSSNIVSHLLSNRDTLELDLPFQGTDEETEIILYPRSTFVLGRSGTGKTTVLTMKLFQKEHKYHVTMDAIYGSKIASVPCLSEDKESKHHDPTYDRPVLCQLFVTVSPKLCHAVKYHVNRLTRSIFGGHGGSNSKENGSIDEDIDDSELKFKDIPDSFVDLPSNLYPLVVTFQKFLMMLDGTLGNSYFERFHDMSSPYGRILGLGSVSFETFMRKKEVDYDKFTSQYWPHFNSSSTKKLDSSKVFTEIITHIKGGEQVAEHSEGRLSREEYLNLPGKRTSSLNRQKREMIYDIYLNYEKMKMKNGEFDLADLVIDIHRRLRNNKYHGDEIHYVYIDEVQDLTMSQIALFKYICQNVEEGFVFSGDTAQTIARGIEFRFQDIRSLFYKKFVLESKSSKLNERKEKGQILDILQLTQNSRTHDGVLKLSQSVLELLFRFFPHFIDVLKPETSLIYGEAPVVLESGNCEDAIVTIFGNSGNMGGKIVGFGAEQVILVRDDCARNEISNYVGKHALVLTIWECKGLEFQDVLLYNFFGSSPLKNRWGVIYQFMNDQNLLDSIAPKSYPSFSDSKHNVLCSELKQLYVAITCTRQRLWICENNEEFSRPMFDYWIKKCLVQVKQLDDSFAQSIKVASSPEEWKSRGKKLYHQNNYEMAAMCFQRAGDTYWENKAKVAGLKATANRLLDLDPENSSKIIREAAVIYETIGMNDSAAQCYSDLGDYERAGKLYLGKCGEPDLKSAGECFFLAKCYEMAAEVFNRGSYFSNCLKVCEEGRLFDIGFDYIQHWKQSETGYGVVKVHELNVIEQKFLESCAVHYHKLNNTRSMLKAVKAFHSMDLKRKFLNSLGLLDELLMLEEEMGNFQEAATIAKQIGDVPCEADLLGKAGNFSEAAALVLSYVLANSLWCSGSEGWPFKKFSQKEELLRKAKLLGKKVSANLYELACTEADILSEEHSDISKIMALLSSSQGHSNAGGEIICLRKLLDVHFDSPKYSWLDELVFDSAEHMEGMILKSQLSVETLFYSWSCWKDKIVHILEYLPCFKTHDVYENQSYGLFAMNYLGVRKNISNLNDVFSLLIPDADWVTKIGNRNLKKKGRLVSIDVHAFVSASLSYWSSELFSVGTNVLRILETQYNFLVNRNFSKFCKSRTLMIVYTVSKFLLDFRLFNHSHENMIKLERFIRLPIDNIFDCVFPLDWRESLAENMVSLRATKVCHDMLREIIYEKIMQKGRLTYDQIGRTTVMIMGSGKPNNELCAQVRGRLHQFVFWNELFQAFHRKAVPKIPEGSEHFYLMEALRKLQLTKKFHEALTGTYSATWINEVDSISPHCFLYLIERLLIWISYPKGFIFTTKSHLLEWLMYQDDSALPNLSFMARAKPFEYIHDSIARVLSDLLNNNETIGWIRKSGINVNLYYPLLILRSVVALCLVHINSGKCLHILHDLMGRGHITGQLPWEFFDVLRKGKKFMSIQVFAEAFKKVDNPLVCMRLWNTSKEIICKEVIFLDLTINQDRKDVLQMLFPKSIETMHCQTANAVSKTIVSTSVVLSSTGSSRHLNSTSASVSDKILNTNLPVDGQCLLDLLETLKQALNNADQLRLPNDLQQSKDNVDKSIQLLNASMTGSSLDNIEDKKGLGEMMSMLDELNKLSAVLSDSNPTDESVSFISELSKKIMSRGEKVKHTLDQLFLRQKNIIDDCEALEASAAFACNDEENHLEKVKENSKDSQGPTHQKELKKANTACCLKSGTVAWDMGTVVPRISSKECLGIVMAPWGMVRLHYQNGRKQGHGERKVGLGILESLFERN</sequence>
<gene>
    <name evidence="1" type="ORF">L6164_001230</name>
</gene>
<proteinExistence type="predicted"/>
<dbReference type="EMBL" id="CM039426">
    <property type="protein sequence ID" value="KAI4357270.1"/>
    <property type="molecule type" value="Genomic_DNA"/>
</dbReference>